<dbReference type="AlphaFoldDB" id="D2U3S5"/>
<protein>
    <submittedName>
        <fullName evidence="1">Phage transcriptional regulator</fullName>
    </submittedName>
</protein>
<evidence type="ECO:0000313" key="1">
    <source>
        <dbReference type="EMBL" id="CBA76064.1"/>
    </source>
</evidence>
<accession>D2U3S5</accession>
<sequence>MQKYESGAYEPSGINLVKLTQNPRFLKNIHSG</sequence>
<organism evidence="1">
    <name type="scientific">Arsenophonus nasoniae</name>
    <name type="common">son-killer infecting Nasonia vitripennis</name>
    <dbReference type="NCBI Taxonomy" id="638"/>
    <lineage>
        <taxon>Bacteria</taxon>
        <taxon>Pseudomonadati</taxon>
        <taxon>Pseudomonadota</taxon>
        <taxon>Gammaproteobacteria</taxon>
        <taxon>Enterobacterales</taxon>
        <taxon>Morganellaceae</taxon>
        <taxon>Arsenophonus</taxon>
    </lineage>
</organism>
<reference evidence="1" key="1">
    <citation type="journal article" date="2010" name="Insect Mol. Biol.">
        <title>The draft genome sequence of Arsenophonus nasoniae, son-killer bacterium of Nasonia vitripennis, reveals genes associated with virulence and symbiosis.</title>
        <authorList>
            <person name="Wilkes T."/>
            <person name="Darby A.C."/>
            <person name="Choi J."/>
            <person name="Colborne J.K."/>
            <person name="Werren J.H."/>
            <person name="Hurst G.D.D."/>
        </authorList>
    </citation>
    <scope>NUCLEOTIDE SEQUENCE</scope>
</reference>
<proteinExistence type="predicted"/>
<gene>
    <name evidence="1" type="ORF">ARN_33120</name>
</gene>
<dbReference type="EMBL" id="FN545262">
    <property type="protein sequence ID" value="CBA76064.1"/>
    <property type="molecule type" value="Genomic_DNA"/>
</dbReference>
<name>D2U3S5_9GAMM</name>